<comment type="caution">
    <text evidence="1">The sequence shown here is derived from an EMBL/GenBank/DDBJ whole genome shotgun (WGS) entry which is preliminary data.</text>
</comment>
<evidence type="ECO:0000313" key="1">
    <source>
        <dbReference type="EMBL" id="CAK9072516.1"/>
    </source>
</evidence>
<dbReference type="EMBL" id="CAXAMN010022762">
    <property type="protein sequence ID" value="CAK9072516.1"/>
    <property type="molecule type" value="Genomic_DNA"/>
</dbReference>
<proteinExistence type="predicted"/>
<organism evidence="1 2">
    <name type="scientific">Durusdinium trenchii</name>
    <dbReference type="NCBI Taxonomy" id="1381693"/>
    <lineage>
        <taxon>Eukaryota</taxon>
        <taxon>Sar</taxon>
        <taxon>Alveolata</taxon>
        <taxon>Dinophyceae</taxon>
        <taxon>Suessiales</taxon>
        <taxon>Symbiodiniaceae</taxon>
        <taxon>Durusdinium</taxon>
    </lineage>
</organism>
<dbReference type="Proteomes" id="UP001642484">
    <property type="component" value="Unassembled WGS sequence"/>
</dbReference>
<reference evidence="1 2" key="1">
    <citation type="submission" date="2024-02" db="EMBL/GenBank/DDBJ databases">
        <authorList>
            <person name="Chen Y."/>
            <person name="Shah S."/>
            <person name="Dougan E. K."/>
            <person name="Thang M."/>
            <person name="Chan C."/>
        </authorList>
    </citation>
    <scope>NUCLEOTIDE SEQUENCE [LARGE SCALE GENOMIC DNA]</scope>
</reference>
<sequence>MGRCHRVQADALANGFADLKAPCTVVLESDEPENCGNDHVVAVNLTRPLDSPPDRGLVERAMREICKKYRKASSVEITHFIGGPCQEEELMCCVVLGGGGCGWTAANLQTICSRVLYSVFSNKSPQ</sequence>
<keyword evidence="2" id="KW-1185">Reference proteome</keyword>
<protein>
    <submittedName>
        <fullName evidence="1">Uncharacterized protein</fullName>
    </submittedName>
</protein>
<gene>
    <name evidence="1" type="ORF">CCMP2556_LOCUS35676</name>
</gene>
<accession>A0ABP0P9Z8</accession>
<name>A0ABP0P9Z8_9DINO</name>
<evidence type="ECO:0000313" key="2">
    <source>
        <dbReference type="Proteomes" id="UP001642484"/>
    </source>
</evidence>